<evidence type="ECO:0000256" key="5">
    <source>
        <dbReference type="ARBA" id="ARBA00022989"/>
    </source>
</evidence>
<evidence type="ECO:0000256" key="1">
    <source>
        <dbReference type="ARBA" id="ARBA00004651"/>
    </source>
</evidence>
<evidence type="ECO:0000256" key="3">
    <source>
        <dbReference type="ARBA" id="ARBA00022519"/>
    </source>
</evidence>
<evidence type="ECO:0000256" key="7">
    <source>
        <dbReference type="ARBA" id="ARBA00023136"/>
    </source>
</evidence>
<keyword evidence="2 11" id="KW-1003">Cell membrane</keyword>
<feature type="transmembrane region" description="Helical" evidence="11">
    <location>
        <begin position="7"/>
        <end position="27"/>
    </location>
</feature>
<feature type="transmembrane region" description="Helical" evidence="11">
    <location>
        <begin position="33"/>
        <end position="53"/>
    </location>
</feature>
<dbReference type="STRING" id="309801.trd_1379"/>
<keyword evidence="8 11" id="KW-0407">Ion channel</keyword>
<feature type="transmembrane region" description="Helical" evidence="11">
    <location>
        <begin position="100"/>
        <end position="124"/>
    </location>
</feature>
<evidence type="ECO:0000256" key="11">
    <source>
        <dbReference type="HAMAP-Rule" id="MF_00454"/>
    </source>
</evidence>
<dbReference type="PANTHER" id="PTHR28259">
    <property type="entry name" value="FLUORIDE EXPORT PROTEIN 1-RELATED"/>
    <property type="match status" value="1"/>
</dbReference>
<keyword evidence="11" id="KW-0479">Metal-binding</keyword>
<keyword evidence="3" id="KW-0997">Cell inner membrane</keyword>
<keyword evidence="5 11" id="KW-1133">Transmembrane helix</keyword>
<keyword evidence="7 11" id="KW-0472">Membrane</keyword>
<protein>
    <recommendedName>
        <fullName evidence="11">Fluoride-specific ion channel FluC</fullName>
    </recommendedName>
</protein>
<sequence>MSSMEVGIVALGGGLGAILRYLVTSWVQHRVDFFPWGTVVVNLVGSFLIGIVLEMTLRGFLSSQARLLLGVGILGGFTTFSSLSWEMLTLLEEGDILPAFLYGFGSLVIGVFCAWLGSIVVRWVF</sequence>
<reference evidence="12 13" key="1">
    <citation type="journal article" date="2009" name="PLoS ONE">
        <title>Complete genome sequence of the aerobic CO-oxidizing thermophile Thermomicrobium roseum.</title>
        <authorList>
            <person name="Wu D."/>
            <person name="Raymond J."/>
            <person name="Wu M."/>
            <person name="Chatterji S."/>
            <person name="Ren Q."/>
            <person name="Graham J.E."/>
            <person name="Bryant D.A."/>
            <person name="Robb F."/>
            <person name="Colman A."/>
            <person name="Tallon L.J."/>
            <person name="Badger J.H."/>
            <person name="Madupu R."/>
            <person name="Ward N.L."/>
            <person name="Eisen J.A."/>
        </authorList>
    </citation>
    <scope>NUCLEOTIDE SEQUENCE [LARGE SCALE GENOMIC DNA]</scope>
    <source>
        <strain evidence="13">ATCC 27502 / DSM 5159 / P-2</strain>
    </source>
</reference>
<dbReference type="eggNOG" id="COG0239">
    <property type="taxonomic scope" value="Bacteria"/>
</dbReference>
<comment type="similarity">
    <text evidence="9 11">Belongs to the fluoride channel Fluc/FEX (TC 1.A.43) family.</text>
</comment>
<dbReference type="HAMAP" id="MF_00454">
    <property type="entry name" value="FluC"/>
    <property type="match status" value="1"/>
</dbReference>
<dbReference type="KEGG" id="tro:trd_1379"/>
<dbReference type="GO" id="GO:0005886">
    <property type="term" value="C:plasma membrane"/>
    <property type="evidence" value="ECO:0007669"/>
    <property type="project" value="UniProtKB-SubCell"/>
</dbReference>
<evidence type="ECO:0000256" key="9">
    <source>
        <dbReference type="ARBA" id="ARBA00035120"/>
    </source>
</evidence>
<proteinExistence type="inferred from homology"/>
<feature type="binding site" evidence="11">
    <location>
        <position position="75"/>
    </location>
    <ligand>
        <name>Na(+)</name>
        <dbReference type="ChEBI" id="CHEBI:29101"/>
        <note>structural</note>
    </ligand>
</feature>
<dbReference type="AlphaFoldDB" id="B9L2H7"/>
<evidence type="ECO:0000313" key="12">
    <source>
        <dbReference type="EMBL" id="ACM05470.1"/>
    </source>
</evidence>
<evidence type="ECO:0000256" key="4">
    <source>
        <dbReference type="ARBA" id="ARBA00022692"/>
    </source>
</evidence>
<dbReference type="GO" id="GO:0046872">
    <property type="term" value="F:metal ion binding"/>
    <property type="evidence" value="ECO:0007669"/>
    <property type="project" value="UniProtKB-KW"/>
</dbReference>
<keyword evidence="11" id="KW-0915">Sodium</keyword>
<keyword evidence="13" id="KW-1185">Reference proteome</keyword>
<dbReference type="Pfam" id="PF02537">
    <property type="entry name" value="CRCB"/>
    <property type="match status" value="1"/>
</dbReference>
<dbReference type="EMBL" id="CP001275">
    <property type="protein sequence ID" value="ACM05470.1"/>
    <property type="molecule type" value="Genomic_DNA"/>
</dbReference>
<dbReference type="NCBIfam" id="TIGR00494">
    <property type="entry name" value="crcB"/>
    <property type="match status" value="1"/>
</dbReference>
<feature type="transmembrane region" description="Helical" evidence="11">
    <location>
        <begin position="65"/>
        <end position="88"/>
    </location>
</feature>
<keyword evidence="6 11" id="KW-0406">Ion transport</keyword>
<dbReference type="HOGENOM" id="CLU_114342_2_3_0"/>
<evidence type="ECO:0000256" key="6">
    <source>
        <dbReference type="ARBA" id="ARBA00023065"/>
    </source>
</evidence>
<keyword evidence="11" id="KW-0813">Transport</keyword>
<evidence type="ECO:0000313" key="13">
    <source>
        <dbReference type="Proteomes" id="UP000000447"/>
    </source>
</evidence>
<comment type="subcellular location">
    <subcellularLocation>
        <location evidence="1 11">Cell membrane</location>
        <topology evidence="1 11">Multi-pass membrane protein</topology>
    </subcellularLocation>
</comment>
<evidence type="ECO:0000256" key="10">
    <source>
        <dbReference type="ARBA" id="ARBA00035585"/>
    </source>
</evidence>
<comment type="activity regulation">
    <text evidence="11">Na(+) is not transported, but it plays an essential structural role and its presence is essential for fluoride channel function.</text>
</comment>
<evidence type="ECO:0000256" key="8">
    <source>
        <dbReference type="ARBA" id="ARBA00023303"/>
    </source>
</evidence>
<dbReference type="Proteomes" id="UP000000447">
    <property type="component" value="Chromosome"/>
</dbReference>
<evidence type="ECO:0000256" key="2">
    <source>
        <dbReference type="ARBA" id="ARBA00022475"/>
    </source>
</evidence>
<comment type="catalytic activity">
    <reaction evidence="10">
        <text>fluoride(in) = fluoride(out)</text>
        <dbReference type="Rhea" id="RHEA:76159"/>
        <dbReference type="ChEBI" id="CHEBI:17051"/>
    </reaction>
    <physiologicalReaction direction="left-to-right" evidence="10">
        <dbReference type="Rhea" id="RHEA:76160"/>
    </physiologicalReaction>
</comment>
<dbReference type="GO" id="GO:0062054">
    <property type="term" value="F:fluoride channel activity"/>
    <property type="evidence" value="ECO:0007669"/>
    <property type="project" value="UniProtKB-UniRule"/>
</dbReference>
<organism evidence="12 13">
    <name type="scientific">Thermomicrobium roseum (strain ATCC 27502 / DSM 5159 / P-2)</name>
    <dbReference type="NCBI Taxonomy" id="309801"/>
    <lineage>
        <taxon>Bacteria</taxon>
        <taxon>Pseudomonadati</taxon>
        <taxon>Thermomicrobiota</taxon>
        <taxon>Thermomicrobia</taxon>
        <taxon>Thermomicrobiales</taxon>
        <taxon>Thermomicrobiaceae</taxon>
        <taxon>Thermomicrobium</taxon>
    </lineage>
</organism>
<dbReference type="InterPro" id="IPR003691">
    <property type="entry name" value="FluC"/>
</dbReference>
<dbReference type="PANTHER" id="PTHR28259:SF1">
    <property type="entry name" value="FLUORIDE EXPORT PROTEIN 1-RELATED"/>
    <property type="match status" value="1"/>
</dbReference>
<name>B9L2H7_THERP</name>
<feature type="binding site" evidence="11">
    <location>
        <position position="78"/>
    </location>
    <ligand>
        <name>Na(+)</name>
        <dbReference type="ChEBI" id="CHEBI:29101"/>
        <note>structural</note>
    </ligand>
</feature>
<keyword evidence="4 11" id="KW-0812">Transmembrane</keyword>
<gene>
    <name evidence="11 12" type="primary">crcB</name>
    <name evidence="11" type="synonym">fluC</name>
    <name evidence="12" type="ordered locus">trd_1379</name>
</gene>
<comment type="function">
    <text evidence="11">Fluoride-specific ion channel. Important for reducing fluoride concentration in the cell, thus reducing its toxicity.</text>
</comment>
<accession>B9L2H7</accession>
<dbReference type="GO" id="GO:0140114">
    <property type="term" value="P:cellular detoxification of fluoride"/>
    <property type="evidence" value="ECO:0007669"/>
    <property type="project" value="UniProtKB-UniRule"/>
</dbReference>